<evidence type="ECO:0000313" key="18">
    <source>
        <dbReference type="EMBL" id="KZS94051.1"/>
    </source>
</evidence>
<evidence type="ECO:0000259" key="15">
    <source>
        <dbReference type="Pfam" id="PF01238"/>
    </source>
</evidence>
<evidence type="ECO:0000256" key="5">
    <source>
        <dbReference type="ARBA" id="ARBA00011956"/>
    </source>
</evidence>
<dbReference type="AlphaFoldDB" id="A0A164VD74"/>
<feature type="binding site" evidence="13">
    <location>
        <position position="114"/>
    </location>
    <ligand>
        <name>Zn(2+)</name>
        <dbReference type="ChEBI" id="CHEBI:29105"/>
    </ligand>
</feature>
<evidence type="ECO:0000256" key="7">
    <source>
        <dbReference type="ARBA" id="ARBA00022723"/>
    </source>
</evidence>
<feature type="domain" description="Phosphomannose isomerase type I catalytic" evidence="16">
    <location>
        <begin position="7"/>
        <end position="161"/>
    </location>
</feature>
<feature type="domain" description="Phosphomannose isomerase type I C-terminal" evidence="15">
    <location>
        <begin position="342"/>
        <end position="384"/>
    </location>
</feature>
<comment type="similarity">
    <text evidence="4 14">Belongs to the mannose-6-phosphate isomerase type 1 family.</text>
</comment>
<accession>A0A164VD74</accession>
<evidence type="ECO:0000256" key="10">
    <source>
        <dbReference type="ARBA" id="ARBA00029741"/>
    </source>
</evidence>
<evidence type="ECO:0000256" key="4">
    <source>
        <dbReference type="ARBA" id="ARBA00010772"/>
    </source>
</evidence>
<dbReference type="InterPro" id="IPR001250">
    <property type="entry name" value="Man6P_Isoase-1"/>
</dbReference>
<protein>
    <recommendedName>
        <fullName evidence="6">Mannose-6-phosphate isomerase</fullName>
        <ecNumber evidence="5">5.3.1.8</ecNumber>
    </recommendedName>
    <alternativeName>
        <fullName evidence="10">Phosphohexomutase</fullName>
    </alternativeName>
    <alternativeName>
        <fullName evidence="11">Phosphomannose isomerase</fullName>
    </alternativeName>
</protein>
<evidence type="ECO:0000256" key="12">
    <source>
        <dbReference type="PIRSR" id="PIRSR001480-1"/>
    </source>
</evidence>
<dbReference type="InterPro" id="IPR016305">
    <property type="entry name" value="Mannose-6-P_Isomerase"/>
</dbReference>
<evidence type="ECO:0000313" key="19">
    <source>
        <dbReference type="Proteomes" id="UP000076722"/>
    </source>
</evidence>
<dbReference type="EMBL" id="KV419405">
    <property type="protein sequence ID" value="KZS94051.1"/>
    <property type="molecule type" value="Genomic_DNA"/>
</dbReference>
<evidence type="ECO:0000256" key="2">
    <source>
        <dbReference type="ARBA" id="ARBA00002564"/>
    </source>
</evidence>
<feature type="binding site" evidence="13">
    <location>
        <position position="112"/>
    </location>
    <ligand>
        <name>Zn(2+)</name>
        <dbReference type="ChEBI" id="CHEBI:29105"/>
    </ligand>
</feature>
<evidence type="ECO:0000256" key="6">
    <source>
        <dbReference type="ARBA" id="ARBA00018236"/>
    </source>
</evidence>
<dbReference type="PIRSF" id="PIRSF001480">
    <property type="entry name" value="Mannose-6-phosphate_isomerase"/>
    <property type="match status" value="1"/>
</dbReference>
<dbReference type="InterPro" id="IPR018050">
    <property type="entry name" value="Pmannose_isomerase-type1_CS"/>
</dbReference>
<keyword evidence="19" id="KW-1185">Reference proteome</keyword>
<dbReference type="Pfam" id="PF20512">
    <property type="entry name" value="PMI_typeI_hel"/>
    <property type="match status" value="1"/>
</dbReference>
<dbReference type="STRING" id="1314777.A0A164VD74"/>
<sequence length="426" mass="45875">MSSAPPVFALAAGLQSYDWGKLGKESKAAQYALSAALPDFELVEDKPYAELWMGTHPTLPSKVHGTSETLAAHLATNKSYIGDSVSERFQVKDGNLPFLFKILAIRKALSIQAHPDKKFAEKLHAERPDLYKGTPPLYDNHKPEMAIALTPFKALCGFRPLPEISNFLTTVPELGALIPPTIIAKFTTVAASPNPNGPAEKAALREVFSALMTVEPEQVKGQLSLLIARYKAGAVTPQEVPLRDLAIAIESDFPNDIGVFCPFVLNVIDLEPGQAIFLGAGEPHAYISGDIVETMATSDNVLRAGLTPKVRDVPNLITSLTYESGPGLNHCVRPSQFSDNTLLYDPPIPEFSVLEVNVPKDGAEKHKALDGPSLAIVTEGEGSVHWDNEELGLKEGSVIFIAAGQEVDLKATCGGLTVYRAFVEAK</sequence>
<dbReference type="CDD" id="cd07011">
    <property type="entry name" value="cupin_PMI_type_I_N"/>
    <property type="match status" value="1"/>
</dbReference>
<dbReference type="InterPro" id="IPR014710">
    <property type="entry name" value="RmlC-like_jellyroll"/>
</dbReference>
<feature type="binding site" evidence="13">
    <location>
        <position position="144"/>
    </location>
    <ligand>
        <name>Zn(2+)</name>
        <dbReference type="ChEBI" id="CHEBI:29105"/>
    </ligand>
</feature>
<dbReference type="InterPro" id="IPR046458">
    <property type="entry name" value="PMI_typeI_hel"/>
</dbReference>
<evidence type="ECO:0000256" key="8">
    <source>
        <dbReference type="ARBA" id="ARBA00022833"/>
    </source>
</evidence>
<evidence type="ECO:0000259" key="16">
    <source>
        <dbReference type="Pfam" id="PF20511"/>
    </source>
</evidence>
<feature type="domain" description="Phosphomannose isomerase type I helical insertion" evidence="17">
    <location>
        <begin position="199"/>
        <end position="265"/>
    </location>
</feature>
<dbReference type="Pfam" id="PF01238">
    <property type="entry name" value="PMI_typeI_C"/>
    <property type="match status" value="1"/>
</dbReference>
<keyword evidence="9 18" id="KW-0413">Isomerase</keyword>
<dbReference type="GO" id="GO:0008270">
    <property type="term" value="F:zinc ion binding"/>
    <property type="evidence" value="ECO:0007669"/>
    <property type="project" value="InterPro"/>
</dbReference>
<organism evidence="18 19">
    <name type="scientific">Sistotremastrum niveocremeum HHB9708</name>
    <dbReference type="NCBI Taxonomy" id="1314777"/>
    <lineage>
        <taxon>Eukaryota</taxon>
        <taxon>Fungi</taxon>
        <taxon>Dikarya</taxon>
        <taxon>Basidiomycota</taxon>
        <taxon>Agaricomycotina</taxon>
        <taxon>Agaricomycetes</taxon>
        <taxon>Sistotremastrales</taxon>
        <taxon>Sistotremastraceae</taxon>
        <taxon>Sertulicium</taxon>
        <taxon>Sertulicium niveocremeum</taxon>
    </lineage>
</organism>
<dbReference type="PRINTS" id="PR00714">
    <property type="entry name" value="MAN6PISMRASE"/>
</dbReference>
<proteinExistence type="inferred from homology"/>
<keyword evidence="7 13" id="KW-0479">Metal-binding</keyword>
<dbReference type="GO" id="GO:0004476">
    <property type="term" value="F:mannose-6-phosphate isomerase activity"/>
    <property type="evidence" value="ECO:0007669"/>
    <property type="project" value="UniProtKB-EC"/>
</dbReference>
<dbReference type="PANTHER" id="PTHR10309:SF0">
    <property type="entry name" value="MANNOSE-6-PHOSPHATE ISOMERASE"/>
    <property type="match status" value="1"/>
</dbReference>
<dbReference type="Pfam" id="PF20511">
    <property type="entry name" value="PMI_typeI_cat"/>
    <property type="match status" value="1"/>
</dbReference>
<dbReference type="Proteomes" id="UP000076722">
    <property type="component" value="Unassembled WGS sequence"/>
</dbReference>
<dbReference type="InterPro" id="IPR011051">
    <property type="entry name" value="RmlC_Cupin_sf"/>
</dbReference>
<comment type="catalytic activity">
    <reaction evidence="1">
        <text>D-mannose 6-phosphate = D-fructose 6-phosphate</text>
        <dbReference type="Rhea" id="RHEA:12356"/>
        <dbReference type="ChEBI" id="CHEBI:58735"/>
        <dbReference type="ChEBI" id="CHEBI:61527"/>
        <dbReference type="EC" id="5.3.1.8"/>
    </reaction>
</comment>
<keyword evidence="8 13" id="KW-0862">Zinc</keyword>
<dbReference type="Gene3D" id="1.10.441.10">
    <property type="entry name" value="Phosphomannose Isomerase, domain 2"/>
    <property type="match status" value="1"/>
</dbReference>
<comment type="cofactor">
    <cofactor evidence="13">
        <name>Zn(2+)</name>
        <dbReference type="ChEBI" id="CHEBI:29105"/>
    </cofactor>
    <text evidence="13">Binds 1 zinc ion per subunit.</text>
</comment>
<feature type="active site" evidence="12">
    <location>
        <position position="303"/>
    </location>
</feature>
<dbReference type="Gene3D" id="2.60.120.10">
    <property type="entry name" value="Jelly Rolls"/>
    <property type="match status" value="2"/>
</dbReference>
<gene>
    <name evidence="18" type="ORF">SISNIDRAFT_485001</name>
</gene>
<dbReference type="FunFam" id="2.60.120.10:FF:000044">
    <property type="entry name" value="Mannose-6-phosphate isomerase"/>
    <property type="match status" value="1"/>
</dbReference>
<dbReference type="InterPro" id="IPR046456">
    <property type="entry name" value="PMI_typeI_C"/>
</dbReference>
<comment type="function">
    <text evidence="2">Involved in the synthesis of the GDP-mannose and dolichol-phosphate-mannose required for a number of critical mannosyl transfer reactions.</text>
</comment>
<dbReference type="InterPro" id="IPR046457">
    <property type="entry name" value="PMI_typeI_cat"/>
</dbReference>
<evidence type="ECO:0000256" key="13">
    <source>
        <dbReference type="PIRSR" id="PIRSR001480-2"/>
    </source>
</evidence>
<dbReference type="PANTHER" id="PTHR10309">
    <property type="entry name" value="MANNOSE-6-PHOSPHATE ISOMERASE"/>
    <property type="match status" value="1"/>
</dbReference>
<reference evidence="18 19" key="1">
    <citation type="journal article" date="2016" name="Mol. Biol. Evol.">
        <title>Comparative Genomics of Early-Diverging Mushroom-Forming Fungi Provides Insights into the Origins of Lignocellulose Decay Capabilities.</title>
        <authorList>
            <person name="Nagy L.G."/>
            <person name="Riley R."/>
            <person name="Tritt A."/>
            <person name="Adam C."/>
            <person name="Daum C."/>
            <person name="Floudas D."/>
            <person name="Sun H."/>
            <person name="Yadav J.S."/>
            <person name="Pangilinan J."/>
            <person name="Larsson K.H."/>
            <person name="Matsuura K."/>
            <person name="Barry K."/>
            <person name="Labutti K."/>
            <person name="Kuo R."/>
            <person name="Ohm R.A."/>
            <person name="Bhattacharya S.S."/>
            <person name="Shirouzu T."/>
            <person name="Yoshinaga Y."/>
            <person name="Martin F.M."/>
            <person name="Grigoriev I.V."/>
            <person name="Hibbett D.S."/>
        </authorList>
    </citation>
    <scope>NUCLEOTIDE SEQUENCE [LARGE SCALE GENOMIC DNA]</scope>
    <source>
        <strain evidence="18 19">HHB9708</strain>
    </source>
</reference>
<name>A0A164VD74_9AGAM</name>
<evidence type="ECO:0000256" key="9">
    <source>
        <dbReference type="ARBA" id="ARBA00023235"/>
    </source>
</evidence>
<dbReference type="UniPathway" id="UPA00126">
    <property type="reaction ID" value="UER00423"/>
</dbReference>
<dbReference type="SUPFAM" id="SSF51182">
    <property type="entry name" value="RmlC-like cupins"/>
    <property type="match status" value="1"/>
</dbReference>
<dbReference type="GO" id="GO:0005829">
    <property type="term" value="C:cytosol"/>
    <property type="evidence" value="ECO:0007669"/>
    <property type="project" value="TreeGrafter"/>
</dbReference>
<evidence type="ECO:0000259" key="17">
    <source>
        <dbReference type="Pfam" id="PF20512"/>
    </source>
</evidence>
<comment type="pathway">
    <text evidence="3">Nucleotide-sugar biosynthesis; GDP-alpha-D-mannose biosynthesis; alpha-D-mannose 1-phosphate from D-fructose 6-phosphate: step 1/2.</text>
</comment>
<dbReference type="OrthoDB" id="6605218at2759"/>
<dbReference type="NCBIfam" id="TIGR00218">
    <property type="entry name" value="manA"/>
    <property type="match status" value="1"/>
</dbReference>
<evidence type="ECO:0000256" key="14">
    <source>
        <dbReference type="RuleBase" id="RU004189"/>
    </source>
</evidence>
<evidence type="ECO:0000256" key="3">
    <source>
        <dbReference type="ARBA" id="ARBA00004666"/>
    </source>
</evidence>
<dbReference type="GO" id="GO:0005975">
    <property type="term" value="P:carbohydrate metabolic process"/>
    <property type="evidence" value="ECO:0007669"/>
    <property type="project" value="InterPro"/>
</dbReference>
<evidence type="ECO:0000256" key="11">
    <source>
        <dbReference type="ARBA" id="ARBA00030762"/>
    </source>
</evidence>
<dbReference type="GO" id="GO:0009298">
    <property type="term" value="P:GDP-mannose biosynthetic process"/>
    <property type="evidence" value="ECO:0007669"/>
    <property type="project" value="UniProtKB-UniPathway"/>
</dbReference>
<evidence type="ECO:0000256" key="1">
    <source>
        <dbReference type="ARBA" id="ARBA00000757"/>
    </source>
</evidence>
<feature type="binding site" evidence="13">
    <location>
        <position position="284"/>
    </location>
    <ligand>
        <name>Zn(2+)</name>
        <dbReference type="ChEBI" id="CHEBI:29105"/>
    </ligand>
</feature>
<dbReference type="PROSITE" id="PS00966">
    <property type="entry name" value="PMI_I_2"/>
    <property type="match status" value="1"/>
</dbReference>
<dbReference type="EC" id="5.3.1.8" evidence="5"/>